<dbReference type="AlphaFoldDB" id="A0A286SFF9"/>
<organism evidence="1 3">
    <name type="scientific">Variovorax boronicumulans</name>
    <dbReference type="NCBI Taxonomy" id="436515"/>
    <lineage>
        <taxon>Bacteria</taxon>
        <taxon>Pseudomonadati</taxon>
        <taxon>Pseudomonadota</taxon>
        <taxon>Betaproteobacteria</taxon>
        <taxon>Burkholderiales</taxon>
        <taxon>Comamonadaceae</taxon>
        <taxon>Variovorax</taxon>
    </lineage>
</organism>
<dbReference type="EMBL" id="JAUSRR010000001">
    <property type="protein sequence ID" value="MDP9921293.1"/>
    <property type="molecule type" value="Genomic_DNA"/>
</dbReference>
<reference evidence="1 3" key="1">
    <citation type="submission" date="2017-09" db="EMBL/GenBank/DDBJ databases">
        <title>The diverse metabolic capabilities of V. boronicumulans make it an excellent choice for continued studies on novel biodegradation.</title>
        <authorList>
            <person name="Sun S."/>
        </authorList>
    </citation>
    <scope>NUCLEOTIDE SEQUENCE [LARGE SCALE GENOMIC DNA]</scope>
    <source>
        <strain evidence="1 3">J1</strain>
    </source>
</reference>
<dbReference type="EMBL" id="CP023284">
    <property type="protein sequence ID" value="ATA57844.1"/>
    <property type="molecule type" value="Genomic_DNA"/>
</dbReference>
<gene>
    <name evidence="1" type="ORF">CKY39_20900</name>
    <name evidence="2" type="ORF">J2W25_000298</name>
</gene>
<dbReference type="KEGG" id="vbo:CKY39_20900"/>
<proteinExistence type="predicted"/>
<dbReference type="Proteomes" id="UP000217154">
    <property type="component" value="Chromosome"/>
</dbReference>
<evidence type="ECO:0000313" key="3">
    <source>
        <dbReference type="Proteomes" id="UP000217154"/>
    </source>
</evidence>
<protein>
    <submittedName>
        <fullName evidence="1">Uncharacterized protein</fullName>
    </submittedName>
</protein>
<name>A0A286SFF9_9BURK</name>
<reference evidence="2" key="2">
    <citation type="submission" date="2023-07" db="EMBL/GenBank/DDBJ databases">
        <title>Sorghum-associated microbial communities from plants grown in Nebraska, USA.</title>
        <authorList>
            <person name="Schachtman D."/>
        </authorList>
    </citation>
    <scope>NUCLEOTIDE SEQUENCE</scope>
    <source>
        <strain evidence="2">DS2795</strain>
    </source>
</reference>
<evidence type="ECO:0000313" key="1">
    <source>
        <dbReference type="EMBL" id="ATA57844.1"/>
    </source>
</evidence>
<sequence>MAQHAITAVHFKDGKVDLVAIHPVVEKEFGSTEFSLGTAQRVSVGECVKLLAAGEEVCLARRTENHGWEVICDARLLPGGTAFAGVDILDRPTDALLQLPAWD</sequence>
<evidence type="ECO:0000313" key="2">
    <source>
        <dbReference type="EMBL" id="MDP9921293.1"/>
    </source>
</evidence>
<dbReference type="RefSeq" id="WP_095747647.1">
    <property type="nucleotide sequence ID" value="NZ_BKDI01000001.1"/>
</dbReference>
<accession>A0A286SFF9</accession>
<dbReference type="Proteomes" id="UP001244295">
    <property type="component" value="Unassembled WGS sequence"/>
</dbReference>